<evidence type="ECO:0000259" key="2">
    <source>
        <dbReference type="PROSITE" id="PS50969"/>
    </source>
</evidence>
<dbReference type="GO" id="GO:0005811">
    <property type="term" value="C:lipid droplet"/>
    <property type="evidence" value="ECO:0007669"/>
    <property type="project" value="EnsemblFungi"/>
</dbReference>
<feature type="domain" description="FCP1 homology" evidence="2">
    <location>
        <begin position="189"/>
        <end position="370"/>
    </location>
</feature>
<dbReference type="OMA" id="YAMHVDN"/>
<dbReference type="PROSITE" id="PS50969">
    <property type="entry name" value="FCP1"/>
    <property type="match status" value="1"/>
</dbReference>
<evidence type="ECO:0000256" key="1">
    <source>
        <dbReference type="SAM" id="Phobius"/>
    </source>
</evidence>
<dbReference type="AlphaFoldDB" id="G8BWB2"/>
<dbReference type="RefSeq" id="XP_003686624.1">
    <property type="nucleotide sequence ID" value="XM_003686576.1"/>
</dbReference>
<dbReference type="HOGENOM" id="CLU_020262_5_2_1"/>
<dbReference type="Proteomes" id="UP000005666">
    <property type="component" value="Chromosome 7"/>
</dbReference>
<dbReference type="OrthoDB" id="277011at2759"/>
<dbReference type="FunFam" id="3.40.50.1000:FF:000199">
    <property type="entry name" value="Nuclear envelope morphology"/>
    <property type="match status" value="1"/>
</dbReference>
<dbReference type="SUPFAM" id="SSF56784">
    <property type="entry name" value="HAD-like"/>
    <property type="match status" value="1"/>
</dbReference>
<dbReference type="InterPro" id="IPR023214">
    <property type="entry name" value="HAD_sf"/>
</dbReference>
<keyword evidence="4" id="KW-1185">Reference proteome</keyword>
<evidence type="ECO:0000313" key="3">
    <source>
        <dbReference type="EMBL" id="CCE64190.1"/>
    </source>
</evidence>
<dbReference type="KEGG" id="tpf:TPHA_0G03500"/>
<dbReference type="GO" id="GO:0004721">
    <property type="term" value="F:phosphoprotein phosphatase activity"/>
    <property type="evidence" value="ECO:0007669"/>
    <property type="project" value="EnsemblFungi"/>
</dbReference>
<proteinExistence type="predicted"/>
<evidence type="ECO:0000313" key="4">
    <source>
        <dbReference type="Proteomes" id="UP000005666"/>
    </source>
</evidence>
<dbReference type="EMBL" id="HE612862">
    <property type="protein sequence ID" value="CCE64190.1"/>
    <property type="molecule type" value="Genomic_DNA"/>
</dbReference>
<dbReference type="PANTHER" id="PTHR12210">
    <property type="entry name" value="DULLARD PROTEIN PHOSPHATASE"/>
    <property type="match status" value="1"/>
</dbReference>
<dbReference type="Gene3D" id="3.40.50.1000">
    <property type="entry name" value="HAD superfamily/HAD-like"/>
    <property type="match status" value="1"/>
</dbReference>
<sequence length="392" mass="44322">MNTISYISNSLITSIREEGGKEEQEELQPALPDEKPFWFVLLFLPRLLLVKPLLFSWYLLTFPLTLFEQNNSNNGRSRDSQTANSLSDASSIANNNAFYVTKGRKRTEQLQNLDSVLEDDMKGGEMILQRDTVKGSLLNASNLYKVPGAAGSGKNNSAVKSMSSSVAFGTKKMGRFLFPKKLIPRSILHSGRKKKLVLDLDETLIHSISRSNSNSNNAQAHLVEVKFQISGISTLYYVHKRPYCDLFLSNVSKWYDLIIFTASMKEYADPVIDWLESSFVGNFSKRYYRNHCILRDGVGYIKDLSIINDTNDDHGNELVRANSILHEIILIDNSPVSYAMNVDNAIQVEGWISDPTDQDLLNLLPFLESLRYTTDVRNILSLKNGERAFDIN</sequence>
<protein>
    <recommendedName>
        <fullName evidence="2">FCP1 homology domain-containing protein</fullName>
    </recommendedName>
</protein>
<keyword evidence="1" id="KW-0472">Membrane</keyword>
<dbReference type="GO" id="GO:0006998">
    <property type="term" value="P:nuclear envelope organization"/>
    <property type="evidence" value="ECO:0007669"/>
    <property type="project" value="EnsemblFungi"/>
</dbReference>
<dbReference type="InterPro" id="IPR004274">
    <property type="entry name" value="FCP1_dom"/>
</dbReference>
<dbReference type="GO" id="GO:0005783">
    <property type="term" value="C:endoplasmic reticulum"/>
    <property type="evidence" value="ECO:0007669"/>
    <property type="project" value="EnsemblFungi"/>
</dbReference>
<gene>
    <name evidence="3" type="primary">TPHA0G03500</name>
    <name evidence="3" type="ordered locus">TPHA_0G03500</name>
</gene>
<reference evidence="3 4" key="1">
    <citation type="journal article" date="2011" name="Proc. Natl. Acad. Sci. U.S.A.">
        <title>Evolutionary erosion of yeast sex chromosomes by mating-type switching accidents.</title>
        <authorList>
            <person name="Gordon J.L."/>
            <person name="Armisen D."/>
            <person name="Proux-Wera E."/>
            <person name="Oheigeartaigh S.S."/>
            <person name="Byrne K.P."/>
            <person name="Wolfe K.H."/>
        </authorList>
    </citation>
    <scope>NUCLEOTIDE SEQUENCE [LARGE SCALE GENOMIC DNA]</scope>
    <source>
        <strain evidence="4">ATCC 24235 / CBS 4417 / NBRC 1672 / NRRL Y-8282 / UCD 70-5</strain>
    </source>
</reference>
<dbReference type="InterPro" id="IPR050365">
    <property type="entry name" value="TIM50"/>
</dbReference>
<dbReference type="GO" id="GO:0140042">
    <property type="term" value="P:lipid droplet formation"/>
    <property type="evidence" value="ECO:0007669"/>
    <property type="project" value="EnsemblFungi"/>
</dbReference>
<dbReference type="GO" id="GO:0071595">
    <property type="term" value="C:Nem1-Spo7 phosphatase complex"/>
    <property type="evidence" value="ECO:0007669"/>
    <property type="project" value="EnsemblFungi"/>
</dbReference>
<keyword evidence="1" id="KW-1133">Transmembrane helix</keyword>
<dbReference type="GO" id="GO:0071072">
    <property type="term" value="P:negative regulation of phospholipid biosynthetic process"/>
    <property type="evidence" value="ECO:0007669"/>
    <property type="project" value="EnsemblFungi"/>
</dbReference>
<dbReference type="CDD" id="cd07521">
    <property type="entry name" value="HAD_FCP1-like"/>
    <property type="match status" value="1"/>
</dbReference>
<dbReference type="STRING" id="1071381.G8BWB2"/>
<feature type="transmembrane region" description="Helical" evidence="1">
    <location>
        <begin position="37"/>
        <end position="60"/>
    </location>
</feature>
<dbReference type="Pfam" id="PF03031">
    <property type="entry name" value="NIF"/>
    <property type="match status" value="1"/>
</dbReference>
<dbReference type="GeneID" id="11535772"/>
<dbReference type="NCBIfam" id="TIGR02251">
    <property type="entry name" value="HIF-SF_euk"/>
    <property type="match status" value="1"/>
</dbReference>
<name>G8BWB2_TETPH</name>
<keyword evidence="1" id="KW-0812">Transmembrane</keyword>
<dbReference type="SMART" id="SM00577">
    <property type="entry name" value="CPDc"/>
    <property type="match status" value="1"/>
</dbReference>
<organism evidence="3 4">
    <name type="scientific">Tetrapisispora phaffii (strain ATCC 24235 / CBS 4417 / NBRC 1672 / NRRL Y-8282 / UCD 70-5)</name>
    <name type="common">Yeast</name>
    <name type="synonym">Fabospora phaffii</name>
    <dbReference type="NCBI Taxonomy" id="1071381"/>
    <lineage>
        <taxon>Eukaryota</taxon>
        <taxon>Fungi</taxon>
        <taxon>Dikarya</taxon>
        <taxon>Ascomycota</taxon>
        <taxon>Saccharomycotina</taxon>
        <taxon>Saccharomycetes</taxon>
        <taxon>Saccharomycetales</taxon>
        <taxon>Saccharomycetaceae</taxon>
        <taxon>Tetrapisispora</taxon>
    </lineage>
</organism>
<dbReference type="GO" id="GO:0046889">
    <property type="term" value="P:positive regulation of lipid biosynthetic process"/>
    <property type="evidence" value="ECO:0007669"/>
    <property type="project" value="EnsemblFungi"/>
</dbReference>
<accession>G8BWB2</accession>
<dbReference type="eggNOG" id="KOG1605">
    <property type="taxonomic scope" value="Eukaryota"/>
</dbReference>
<dbReference type="InterPro" id="IPR036412">
    <property type="entry name" value="HAD-like_sf"/>
</dbReference>
<dbReference type="InterPro" id="IPR011948">
    <property type="entry name" value="Dullard_phosphatase"/>
</dbReference>